<organism evidence="1 2">
    <name type="scientific">Plasmodium falciparum NF135/5.C10</name>
    <dbReference type="NCBI Taxonomy" id="1036726"/>
    <lineage>
        <taxon>Eukaryota</taxon>
        <taxon>Sar</taxon>
        <taxon>Alveolata</taxon>
        <taxon>Apicomplexa</taxon>
        <taxon>Aconoidasida</taxon>
        <taxon>Haemosporida</taxon>
        <taxon>Plasmodiidae</taxon>
        <taxon>Plasmodium</taxon>
        <taxon>Plasmodium (Laverania)</taxon>
    </lineage>
</organism>
<name>W4ID18_PLAFA</name>
<reference evidence="1 2" key="1">
    <citation type="submission" date="2013-02" db="EMBL/GenBank/DDBJ databases">
        <title>The Genome Annotation of Plasmodium falciparum NF135/5.C10.</title>
        <authorList>
            <consortium name="The Broad Institute Genome Sequencing Platform"/>
            <consortium name="The Broad Institute Genome Sequencing Center for Infectious Disease"/>
            <person name="Neafsey D."/>
            <person name="Hoffman S."/>
            <person name="Volkman S."/>
            <person name="Rosenthal P."/>
            <person name="Walker B."/>
            <person name="Young S.K."/>
            <person name="Zeng Q."/>
            <person name="Gargeya S."/>
            <person name="Fitzgerald M."/>
            <person name="Haas B."/>
            <person name="Abouelleil A."/>
            <person name="Allen A.W."/>
            <person name="Alvarado L."/>
            <person name="Arachchi H.M."/>
            <person name="Berlin A.M."/>
            <person name="Chapman S.B."/>
            <person name="Gainer-Dewar J."/>
            <person name="Goldberg J."/>
            <person name="Griggs A."/>
            <person name="Gujja S."/>
            <person name="Hansen M."/>
            <person name="Howarth C."/>
            <person name="Imamovic A."/>
            <person name="Ireland A."/>
            <person name="Larimer J."/>
            <person name="McCowan C."/>
            <person name="Murphy C."/>
            <person name="Pearson M."/>
            <person name="Poon T.W."/>
            <person name="Priest M."/>
            <person name="Roberts A."/>
            <person name="Saif S."/>
            <person name="Shea T."/>
            <person name="Sisk P."/>
            <person name="Sykes S."/>
            <person name="Wortman J."/>
            <person name="Nusbaum C."/>
            <person name="Birren B."/>
        </authorList>
    </citation>
    <scope>NUCLEOTIDE SEQUENCE [LARGE SCALE GENOMIC DNA]</scope>
    <source>
        <strain evidence="1 2">NF135/5.C10</strain>
    </source>
</reference>
<dbReference type="AlphaFoldDB" id="W4ID18"/>
<dbReference type="Proteomes" id="UP000019114">
    <property type="component" value="Unassembled WGS sequence"/>
</dbReference>
<gene>
    <name evidence="1" type="ORF">PFNF135_04228</name>
</gene>
<sequence length="82" mass="9798">MEDILMTPISMINMIDFILQYFKDLPNGLNNQLPNENTIDDNMYKDIQHNDHILDVNKEEKPFITSIHDRFLENNQQNTYNI</sequence>
<proteinExistence type="predicted"/>
<evidence type="ECO:0000313" key="1">
    <source>
        <dbReference type="EMBL" id="ETW41581.1"/>
    </source>
</evidence>
<evidence type="ECO:0000313" key="2">
    <source>
        <dbReference type="Proteomes" id="UP000019114"/>
    </source>
</evidence>
<evidence type="ECO:0008006" key="3">
    <source>
        <dbReference type="Google" id="ProtNLM"/>
    </source>
</evidence>
<protein>
    <recommendedName>
        <fullName evidence="3">Plasmodium falciparum erythrocyte membrane protein 1 acidic terminal segment domain-containing protein</fullName>
    </recommendedName>
</protein>
<accession>W4ID18</accession>
<reference evidence="1 2" key="2">
    <citation type="submission" date="2013-02" db="EMBL/GenBank/DDBJ databases">
        <title>The Genome Sequence of Plasmodium falciparum NF135/5.C10.</title>
        <authorList>
            <consortium name="The Broad Institute Genome Sequencing Platform"/>
            <consortium name="The Broad Institute Genome Sequencing Center for Infectious Disease"/>
            <person name="Neafsey D."/>
            <person name="Cheeseman I."/>
            <person name="Volkman S."/>
            <person name="Adams J."/>
            <person name="Walker B."/>
            <person name="Young S.K."/>
            <person name="Zeng Q."/>
            <person name="Gargeya S."/>
            <person name="Fitzgerald M."/>
            <person name="Haas B."/>
            <person name="Abouelleil A."/>
            <person name="Alvarado L."/>
            <person name="Arachchi H.M."/>
            <person name="Berlin A.M."/>
            <person name="Chapman S.B."/>
            <person name="Dewar J."/>
            <person name="Goldberg J."/>
            <person name="Griggs A."/>
            <person name="Gujja S."/>
            <person name="Hansen M."/>
            <person name="Howarth C."/>
            <person name="Imamovic A."/>
            <person name="Larimer J."/>
            <person name="McCowan C."/>
            <person name="Murphy C."/>
            <person name="Neiman D."/>
            <person name="Pearson M."/>
            <person name="Priest M."/>
            <person name="Roberts A."/>
            <person name="Saif S."/>
            <person name="Shea T."/>
            <person name="Sisk P."/>
            <person name="Sykes S."/>
            <person name="Wortman J."/>
            <person name="Nusbaum C."/>
            <person name="Birren B."/>
        </authorList>
    </citation>
    <scope>NUCLEOTIDE SEQUENCE [LARGE SCALE GENOMIC DNA]</scope>
    <source>
        <strain evidence="1 2">NF135/5.C10</strain>
    </source>
</reference>
<dbReference type="EMBL" id="KI926058">
    <property type="protein sequence ID" value="ETW41581.1"/>
    <property type="molecule type" value="Genomic_DNA"/>
</dbReference>